<dbReference type="PROSITE" id="PS50222">
    <property type="entry name" value="EF_HAND_2"/>
    <property type="match status" value="1"/>
</dbReference>
<organism evidence="5 6">
    <name type="scientific">Hymenochirus boettgeri</name>
    <name type="common">Congo dwarf clawed frog</name>
    <dbReference type="NCBI Taxonomy" id="247094"/>
    <lineage>
        <taxon>Eukaryota</taxon>
        <taxon>Metazoa</taxon>
        <taxon>Chordata</taxon>
        <taxon>Craniata</taxon>
        <taxon>Vertebrata</taxon>
        <taxon>Euteleostomi</taxon>
        <taxon>Amphibia</taxon>
        <taxon>Batrachia</taxon>
        <taxon>Anura</taxon>
        <taxon>Pipoidea</taxon>
        <taxon>Pipidae</taxon>
        <taxon>Pipinae</taxon>
        <taxon>Hymenochirus</taxon>
    </lineage>
</organism>
<evidence type="ECO:0000256" key="3">
    <source>
        <dbReference type="ARBA" id="ARBA00022837"/>
    </source>
</evidence>
<dbReference type="InterPro" id="IPR018247">
    <property type="entry name" value="EF_Hand_1_Ca_BS"/>
</dbReference>
<protein>
    <recommendedName>
        <fullName evidence="4">EF-hand domain-containing protein</fullName>
    </recommendedName>
</protein>
<dbReference type="InterPro" id="IPR002048">
    <property type="entry name" value="EF_hand_dom"/>
</dbReference>
<keyword evidence="3" id="KW-0106">Calcium</keyword>
<evidence type="ECO:0000256" key="2">
    <source>
        <dbReference type="ARBA" id="ARBA00022723"/>
    </source>
</evidence>
<evidence type="ECO:0000313" key="5">
    <source>
        <dbReference type="EMBL" id="KAG8430040.1"/>
    </source>
</evidence>
<dbReference type="SMART" id="SM01394">
    <property type="entry name" value="S_100"/>
    <property type="match status" value="1"/>
</dbReference>
<dbReference type="GO" id="GO:0005509">
    <property type="term" value="F:calcium ion binding"/>
    <property type="evidence" value="ECO:0007669"/>
    <property type="project" value="InterPro"/>
</dbReference>
<dbReference type="Pfam" id="PF01023">
    <property type="entry name" value="S_100"/>
    <property type="match status" value="1"/>
</dbReference>
<dbReference type="InterPro" id="IPR011992">
    <property type="entry name" value="EF-hand-dom_pair"/>
</dbReference>
<evidence type="ECO:0000313" key="6">
    <source>
        <dbReference type="Proteomes" id="UP000812440"/>
    </source>
</evidence>
<dbReference type="GO" id="GO:0048306">
    <property type="term" value="F:calcium-dependent protein binding"/>
    <property type="evidence" value="ECO:0007669"/>
    <property type="project" value="TreeGrafter"/>
</dbReference>
<dbReference type="InterPro" id="IPR034325">
    <property type="entry name" value="S-100_dom"/>
</dbReference>
<keyword evidence="6" id="KW-1185">Reference proteome</keyword>
<keyword evidence="2" id="KW-0479">Metal-binding</keyword>
<gene>
    <name evidence="5" type="ORF">GDO86_018607</name>
</gene>
<evidence type="ECO:0000256" key="1">
    <source>
        <dbReference type="ARBA" id="ARBA00007323"/>
    </source>
</evidence>
<reference evidence="5" key="1">
    <citation type="thesis" date="2020" institute="ProQuest LLC" country="789 East Eisenhower Parkway, Ann Arbor, MI, USA">
        <title>Comparative Genomics and Chromosome Evolution.</title>
        <authorList>
            <person name="Mudd A.B."/>
        </authorList>
    </citation>
    <scope>NUCLEOTIDE SEQUENCE</scope>
    <source>
        <strain evidence="5">Female2</strain>
        <tissue evidence="5">Blood</tissue>
    </source>
</reference>
<sequence length="92" mass="10532">MSQDCKVNLEFCMQAIIGIYYKYSSKDGVPDSLNQDELKQLVMEQFPILSANAKKEDLMKTVFGAMDFDQDNKVSFREYVTFIAFLIDALQG</sequence>
<comment type="similarity">
    <text evidence="1">Belongs to the S-100 family.</text>
</comment>
<dbReference type="Gene3D" id="1.10.238.10">
    <property type="entry name" value="EF-hand"/>
    <property type="match status" value="1"/>
</dbReference>
<proteinExistence type="inferred from homology"/>
<name>A0A8T2IG47_9PIPI</name>
<dbReference type="AlphaFoldDB" id="A0A8T2IG47"/>
<dbReference type="OrthoDB" id="8881129at2759"/>
<dbReference type="PANTHER" id="PTHR11639">
    <property type="entry name" value="S100 CALCIUM-BINDING PROTEIN"/>
    <property type="match status" value="1"/>
</dbReference>
<dbReference type="CDD" id="cd00213">
    <property type="entry name" value="S-100"/>
    <property type="match status" value="1"/>
</dbReference>
<dbReference type="Proteomes" id="UP000812440">
    <property type="component" value="Unassembled WGS sequence"/>
</dbReference>
<comment type="caution">
    <text evidence="5">The sequence shown here is derived from an EMBL/GenBank/DDBJ whole genome shotgun (WGS) entry which is preliminary data.</text>
</comment>
<evidence type="ECO:0000259" key="4">
    <source>
        <dbReference type="PROSITE" id="PS50222"/>
    </source>
</evidence>
<dbReference type="InterPro" id="IPR013787">
    <property type="entry name" value="S100_Ca-bd_sub"/>
</dbReference>
<dbReference type="SUPFAM" id="SSF47473">
    <property type="entry name" value="EF-hand"/>
    <property type="match status" value="1"/>
</dbReference>
<feature type="domain" description="EF-hand" evidence="4">
    <location>
        <begin position="54"/>
        <end position="89"/>
    </location>
</feature>
<accession>A0A8T2IG47</accession>
<dbReference type="GO" id="GO:0046914">
    <property type="term" value="F:transition metal ion binding"/>
    <property type="evidence" value="ECO:0007669"/>
    <property type="project" value="InterPro"/>
</dbReference>
<dbReference type="EMBL" id="JAACNH010001712">
    <property type="protein sequence ID" value="KAG8430040.1"/>
    <property type="molecule type" value="Genomic_DNA"/>
</dbReference>
<dbReference type="PROSITE" id="PS00018">
    <property type="entry name" value="EF_HAND_1"/>
    <property type="match status" value="1"/>
</dbReference>
<dbReference type="PANTHER" id="PTHR11639:SF134">
    <property type="entry name" value="PROTEIN S100-A1-RELATED"/>
    <property type="match status" value="1"/>
</dbReference>